<dbReference type="RefSeq" id="WP_149848668.1">
    <property type="nucleotide sequence ID" value="NZ_VUOB01000010.1"/>
</dbReference>
<dbReference type="CDD" id="cd19088">
    <property type="entry name" value="AKR_AKR13B1"/>
    <property type="match status" value="1"/>
</dbReference>
<dbReference type="AlphaFoldDB" id="A0A5B2XPQ9"/>
<accession>A0A5B2XPQ9</accession>
<dbReference type="OrthoDB" id="3216283at2"/>
<keyword evidence="4" id="KW-1185">Reference proteome</keyword>
<evidence type="ECO:0000256" key="1">
    <source>
        <dbReference type="ARBA" id="ARBA00023002"/>
    </source>
</evidence>
<comment type="caution">
    <text evidence="3">The sequence shown here is derived from an EMBL/GenBank/DDBJ whole genome shotgun (WGS) entry which is preliminary data.</text>
</comment>
<protein>
    <submittedName>
        <fullName evidence="3">Oxidoreductase</fullName>
    </submittedName>
</protein>
<dbReference type="Proteomes" id="UP000323454">
    <property type="component" value="Unassembled WGS sequence"/>
</dbReference>
<dbReference type="Pfam" id="PF00248">
    <property type="entry name" value="Aldo_ket_red"/>
    <property type="match status" value="1"/>
</dbReference>
<dbReference type="InterPro" id="IPR023210">
    <property type="entry name" value="NADP_OxRdtase_dom"/>
</dbReference>
<proteinExistence type="predicted"/>
<feature type="domain" description="NADP-dependent oxidoreductase" evidence="2">
    <location>
        <begin position="24"/>
        <end position="290"/>
    </location>
</feature>
<dbReference type="InterPro" id="IPR050791">
    <property type="entry name" value="Aldo-Keto_reductase"/>
</dbReference>
<reference evidence="3 4" key="1">
    <citation type="submission" date="2019-09" db="EMBL/GenBank/DDBJ databases">
        <title>Goodfellowia gen. nov., a new genus of the Pseudonocardineae related to Actinoalloteichus, containing Goodfellowia coeruleoviolacea gen. nov., comb. nov. gen. nov., comb. nov.</title>
        <authorList>
            <person name="Labeda D."/>
        </authorList>
    </citation>
    <scope>NUCLEOTIDE SEQUENCE [LARGE SCALE GENOMIC DNA]</scope>
    <source>
        <strain evidence="3 4">AN110305</strain>
    </source>
</reference>
<dbReference type="PANTHER" id="PTHR43625:SF40">
    <property type="entry name" value="ALDO-KETO REDUCTASE YAKC [NADP(+)]"/>
    <property type="match status" value="1"/>
</dbReference>
<dbReference type="InterPro" id="IPR036812">
    <property type="entry name" value="NAD(P)_OxRdtase_dom_sf"/>
</dbReference>
<keyword evidence="1" id="KW-0560">Oxidoreductase</keyword>
<evidence type="ECO:0000313" key="3">
    <source>
        <dbReference type="EMBL" id="KAA2264871.1"/>
    </source>
</evidence>
<reference evidence="3 4" key="2">
    <citation type="submission" date="2019-09" db="EMBL/GenBank/DDBJ databases">
        <authorList>
            <person name="Jin C."/>
        </authorList>
    </citation>
    <scope>NUCLEOTIDE SEQUENCE [LARGE SCALE GENOMIC DNA]</scope>
    <source>
        <strain evidence="3 4">AN110305</strain>
    </source>
</reference>
<evidence type="ECO:0000259" key="2">
    <source>
        <dbReference type="Pfam" id="PF00248"/>
    </source>
</evidence>
<dbReference type="Gene3D" id="3.20.20.100">
    <property type="entry name" value="NADP-dependent oxidoreductase domain"/>
    <property type="match status" value="1"/>
</dbReference>
<dbReference type="NCBIfam" id="NF007695">
    <property type="entry name" value="PRK10376.1"/>
    <property type="match status" value="1"/>
</dbReference>
<dbReference type="PANTHER" id="PTHR43625">
    <property type="entry name" value="AFLATOXIN B1 ALDEHYDE REDUCTASE"/>
    <property type="match status" value="1"/>
</dbReference>
<gene>
    <name evidence="3" type="ORF">F0L68_07295</name>
</gene>
<dbReference type="GO" id="GO:0016491">
    <property type="term" value="F:oxidoreductase activity"/>
    <property type="evidence" value="ECO:0007669"/>
    <property type="project" value="UniProtKB-KW"/>
</dbReference>
<dbReference type="EMBL" id="VUOB01000010">
    <property type="protein sequence ID" value="KAA2264871.1"/>
    <property type="molecule type" value="Genomic_DNA"/>
</dbReference>
<organism evidence="3 4">
    <name type="scientific">Solihabitans fulvus</name>
    <dbReference type="NCBI Taxonomy" id="1892852"/>
    <lineage>
        <taxon>Bacteria</taxon>
        <taxon>Bacillati</taxon>
        <taxon>Actinomycetota</taxon>
        <taxon>Actinomycetes</taxon>
        <taxon>Pseudonocardiales</taxon>
        <taxon>Pseudonocardiaceae</taxon>
        <taxon>Solihabitans</taxon>
    </lineage>
</organism>
<dbReference type="SUPFAM" id="SSF51430">
    <property type="entry name" value="NAD(P)-linked oxidoreductase"/>
    <property type="match status" value="1"/>
</dbReference>
<evidence type="ECO:0000313" key="4">
    <source>
        <dbReference type="Proteomes" id="UP000323454"/>
    </source>
</evidence>
<dbReference type="InterPro" id="IPR020471">
    <property type="entry name" value="AKR"/>
</dbReference>
<name>A0A5B2XPQ9_9PSEU</name>
<dbReference type="GO" id="GO:0005737">
    <property type="term" value="C:cytoplasm"/>
    <property type="evidence" value="ECO:0007669"/>
    <property type="project" value="TreeGrafter"/>
</dbReference>
<sequence>MTTKNLTATAAGNWNLGGDLPVTRMGYGAMQLAGPGVFGPPADRDQALAVLRRAVELGVNHIDTSDFYGPYVVNELIREALHPYADDLVLVTKVGARRDDQAAWLPALAPDELRGAVHDNLGRLGVDRLDLVNLRVGGVHGPEETDIEEPYTVLAELQQQGLIRHLGVSNVTSAQLAQAQGIAPVGCVQNLFNIANQQDSEMVDECAAKGVAYVSFFPLGGFAPIHHDRLGGVAARHGVTERQVALAWLLARSPAMLLIPGTSSVAHLEENIAAGTLALTESDLAELNAAETD</sequence>
<dbReference type="PRINTS" id="PR00069">
    <property type="entry name" value="ALDKETRDTASE"/>
</dbReference>